<dbReference type="AlphaFoldDB" id="A0A1H8E5B5"/>
<name>A0A1H8E5B5_9FIRM</name>
<organism evidence="3 4">
    <name type="scientific">Hydrogenoanaerobacterium saccharovorans</name>
    <dbReference type="NCBI Taxonomy" id="474960"/>
    <lineage>
        <taxon>Bacteria</taxon>
        <taxon>Bacillati</taxon>
        <taxon>Bacillota</taxon>
        <taxon>Clostridia</taxon>
        <taxon>Eubacteriales</taxon>
        <taxon>Oscillospiraceae</taxon>
        <taxon>Hydrogenoanaerobacterium</taxon>
    </lineage>
</organism>
<sequence>MKKFYLRFVNVFLALVLAAQTATPVFAIADGDKAETLPILPITELTEGENTNPESTLPTADLADAENVNSEPALLMADLTDAEPQPEPATPSAQTAEEENKENPAPSAEAEGGENIEKAPAQPVPELAEAKTVEAENQSLAAVPANTYPITTQVIGGEATVHVDKIKKQGEEVTINITDFTTENNKYMYVMVHSISGSIRRYQVGEITKGVPNDTKRFQFEMPDRAVIVKVEFRNIVTIVEQPVSQTVTRGEDAIFKIK</sequence>
<keyword evidence="2" id="KW-0732">Signal</keyword>
<dbReference type="EMBL" id="FOCG01000004">
    <property type="protein sequence ID" value="SEN14314.1"/>
    <property type="molecule type" value="Genomic_DNA"/>
</dbReference>
<keyword evidence="4" id="KW-1185">Reference proteome</keyword>
<dbReference type="RefSeq" id="WP_092756435.1">
    <property type="nucleotide sequence ID" value="NZ_FOCG01000004.1"/>
</dbReference>
<reference evidence="3 4" key="1">
    <citation type="submission" date="2016-10" db="EMBL/GenBank/DDBJ databases">
        <authorList>
            <person name="de Groot N.N."/>
        </authorList>
    </citation>
    <scope>NUCLEOTIDE SEQUENCE [LARGE SCALE GENOMIC DNA]</scope>
    <source>
        <strain evidence="3 4">CGMCC 1.5070</strain>
    </source>
</reference>
<feature type="signal peptide" evidence="2">
    <location>
        <begin position="1"/>
        <end position="27"/>
    </location>
</feature>
<gene>
    <name evidence="3" type="ORF">SAMN05216180_2888</name>
</gene>
<evidence type="ECO:0000313" key="4">
    <source>
        <dbReference type="Proteomes" id="UP000199158"/>
    </source>
</evidence>
<evidence type="ECO:0000256" key="1">
    <source>
        <dbReference type="SAM" id="MobiDB-lite"/>
    </source>
</evidence>
<accession>A0A1H8E5B5</accession>
<evidence type="ECO:0008006" key="5">
    <source>
        <dbReference type="Google" id="ProtNLM"/>
    </source>
</evidence>
<evidence type="ECO:0000313" key="3">
    <source>
        <dbReference type="EMBL" id="SEN14314.1"/>
    </source>
</evidence>
<proteinExistence type="predicted"/>
<feature type="chain" id="PRO_5011605370" description="AMIN domain-containing protein" evidence="2">
    <location>
        <begin position="28"/>
        <end position="259"/>
    </location>
</feature>
<evidence type="ECO:0000256" key="2">
    <source>
        <dbReference type="SAM" id="SignalP"/>
    </source>
</evidence>
<dbReference type="Proteomes" id="UP000199158">
    <property type="component" value="Unassembled WGS sequence"/>
</dbReference>
<feature type="region of interest" description="Disordered" evidence="1">
    <location>
        <begin position="82"/>
        <end position="117"/>
    </location>
</feature>
<protein>
    <recommendedName>
        <fullName evidence="5">AMIN domain-containing protein</fullName>
    </recommendedName>
</protein>